<feature type="domain" description="SH3" evidence="4">
    <location>
        <begin position="72"/>
        <end position="133"/>
    </location>
</feature>
<dbReference type="Proteomes" id="UP000694398">
    <property type="component" value="Unassembled WGS sequence"/>
</dbReference>
<keyword evidence="6" id="KW-1185">Reference proteome</keyword>
<dbReference type="AlphaFoldDB" id="A0A8C2VGD6"/>
<accession>A0A8C2VGD6</accession>
<protein>
    <recommendedName>
        <fullName evidence="4">SH3 domain-containing protein</fullName>
    </recommendedName>
</protein>
<evidence type="ECO:0000313" key="5">
    <source>
        <dbReference type="Ensembl" id="ENSCLAP00000012945.1"/>
    </source>
</evidence>
<dbReference type="PROSITE" id="PS50002">
    <property type="entry name" value="SH3"/>
    <property type="match status" value="1"/>
</dbReference>
<dbReference type="Gene3D" id="2.30.30.40">
    <property type="entry name" value="SH3 Domains"/>
    <property type="match status" value="1"/>
</dbReference>
<evidence type="ECO:0000259" key="4">
    <source>
        <dbReference type="PROSITE" id="PS50002"/>
    </source>
</evidence>
<evidence type="ECO:0000256" key="3">
    <source>
        <dbReference type="SAM" id="MobiDB-lite"/>
    </source>
</evidence>
<evidence type="ECO:0000256" key="1">
    <source>
        <dbReference type="ARBA" id="ARBA00022443"/>
    </source>
</evidence>
<dbReference type="InterPro" id="IPR051567">
    <property type="entry name" value="Unconventional_Myosin_ATPase"/>
</dbReference>
<dbReference type="Pfam" id="PF07653">
    <property type="entry name" value="SH3_2"/>
    <property type="match status" value="1"/>
</dbReference>
<organism evidence="5 6">
    <name type="scientific">Chinchilla lanigera</name>
    <name type="common">Long-tailed chinchilla</name>
    <name type="synonym">Chinchilla villidera</name>
    <dbReference type="NCBI Taxonomy" id="34839"/>
    <lineage>
        <taxon>Eukaryota</taxon>
        <taxon>Metazoa</taxon>
        <taxon>Chordata</taxon>
        <taxon>Craniata</taxon>
        <taxon>Vertebrata</taxon>
        <taxon>Euteleostomi</taxon>
        <taxon>Mammalia</taxon>
        <taxon>Eutheria</taxon>
        <taxon>Euarchontoglires</taxon>
        <taxon>Glires</taxon>
        <taxon>Rodentia</taxon>
        <taxon>Hystricomorpha</taxon>
        <taxon>Chinchillidae</taxon>
        <taxon>Chinchilla</taxon>
    </lineage>
</organism>
<feature type="region of interest" description="Disordered" evidence="3">
    <location>
        <begin position="134"/>
        <end position="174"/>
    </location>
</feature>
<dbReference type="PANTHER" id="PTHR22692:SF16">
    <property type="entry name" value="MYOSIN XVB"/>
    <property type="match status" value="1"/>
</dbReference>
<reference evidence="5" key="2">
    <citation type="submission" date="2025-09" db="UniProtKB">
        <authorList>
            <consortium name="Ensembl"/>
        </authorList>
    </citation>
    <scope>IDENTIFICATION</scope>
</reference>
<dbReference type="InterPro" id="IPR001452">
    <property type="entry name" value="SH3_domain"/>
</dbReference>
<dbReference type="Gene3D" id="2.30.29.30">
    <property type="entry name" value="Pleckstrin-homology domain (PH domain)/Phosphotyrosine-binding domain (PTB)"/>
    <property type="match status" value="1"/>
</dbReference>
<name>A0A8C2VGD6_CHILA</name>
<dbReference type="InterPro" id="IPR036028">
    <property type="entry name" value="SH3-like_dom_sf"/>
</dbReference>
<feature type="compositionally biased region" description="Polar residues" evidence="3">
    <location>
        <begin position="137"/>
        <end position="153"/>
    </location>
</feature>
<dbReference type="InterPro" id="IPR011993">
    <property type="entry name" value="PH-like_dom_sf"/>
</dbReference>
<dbReference type="SMART" id="SM00326">
    <property type="entry name" value="SH3"/>
    <property type="match status" value="1"/>
</dbReference>
<dbReference type="SUPFAM" id="SSF50044">
    <property type="entry name" value="SH3-domain"/>
    <property type="match status" value="1"/>
</dbReference>
<dbReference type="GeneTree" id="ENSGT00940000167865"/>
<evidence type="ECO:0000256" key="2">
    <source>
        <dbReference type="PROSITE-ProRule" id="PRU00192"/>
    </source>
</evidence>
<keyword evidence="1 2" id="KW-0728">SH3 domain</keyword>
<dbReference type="OMA" id="WANDQPI"/>
<feature type="compositionally biased region" description="Basic and acidic residues" evidence="3">
    <location>
        <begin position="164"/>
        <end position="174"/>
    </location>
</feature>
<evidence type="ECO:0000313" key="6">
    <source>
        <dbReference type="Proteomes" id="UP000694398"/>
    </source>
</evidence>
<dbReference type="PANTHER" id="PTHR22692">
    <property type="entry name" value="MYOSIN VII, XV"/>
    <property type="match status" value="1"/>
</dbReference>
<sequence>GLRLLSMTQGPSFHLDQLKTLCSYSFSEVLGVECRGDSTLELLLKSEQLVLYTARARAIKAMVEQFLSELRKDSGYVIALRSYITNDHSLLSFHRGELIKLLPVATLEPGWQFGSAGGRSGLFPADTVQPAAAPDYSFSSEQKSSWQRKSQPQLAEPGPAQWDRTWEVRKTEVE</sequence>
<proteinExistence type="predicted"/>
<reference evidence="5" key="1">
    <citation type="submission" date="2025-08" db="UniProtKB">
        <authorList>
            <consortium name="Ensembl"/>
        </authorList>
    </citation>
    <scope>IDENTIFICATION</scope>
</reference>
<dbReference type="Ensembl" id="ENSCLAT00000013095.1">
    <property type="protein sequence ID" value="ENSCLAP00000012945.1"/>
    <property type="gene ID" value="ENSCLAG00000008934.1"/>
</dbReference>